<keyword evidence="5" id="KW-0663">Pyridoxal phosphate</keyword>
<accession>A0A926D4V1</accession>
<sequence>MEISKKCSRVAPSATLQIDAKAKKMKAEGLDVVGFGAGEPDFDTPSFIIDAAKEALDQGMTRYTPASGTVKLKKAIVEKFRKDNGLTYDPAQVIVSNGAKHSIYNTLQAILNIGDEVIIPSPFWVSYPEMVRMADGVPVSVITHEEDNFVPRPSAIEAAVTEKTKAIIINSPNNPCGCVYDKNTLEAIAYLAKKHDFYIISDEIYEALLYNGQKHISIASLSEDAYERTIVINGVSKSYAMTGWRIGYAAGPKDVITAMSNYQSHATSNPNSIAQYAAAAAIEGPKDATKAMVQAFHERRDYMIATIASIPGLSAKMPGGAFYVMLNIKGILGKCWQNRRIDGSMAFTEALLEAENVAVVPGDAFEAEGYVRLSYATSMQNIEKGLARIAHFVSALQN</sequence>
<evidence type="ECO:0000313" key="8">
    <source>
        <dbReference type="EMBL" id="MBC8531388.1"/>
    </source>
</evidence>
<dbReference type="InterPro" id="IPR050596">
    <property type="entry name" value="AspAT/PAT-like"/>
</dbReference>
<reference evidence="8" key="1">
    <citation type="submission" date="2020-08" db="EMBL/GenBank/DDBJ databases">
        <title>Genome public.</title>
        <authorList>
            <person name="Liu C."/>
            <person name="Sun Q."/>
        </authorList>
    </citation>
    <scope>NUCLEOTIDE SEQUENCE</scope>
    <source>
        <strain evidence="8">NSJ-53</strain>
    </source>
</reference>
<dbReference type="PROSITE" id="PS00105">
    <property type="entry name" value="AA_TRANSFER_CLASS_1"/>
    <property type="match status" value="1"/>
</dbReference>
<comment type="similarity">
    <text evidence="2 6">Belongs to the class-I pyridoxal-phosphate-dependent aminotransferase family.</text>
</comment>
<evidence type="ECO:0000256" key="4">
    <source>
        <dbReference type="ARBA" id="ARBA00022679"/>
    </source>
</evidence>
<evidence type="ECO:0000256" key="5">
    <source>
        <dbReference type="ARBA" id="ARBA00022898"/>
    </source>
</evidence>
<evidence type="ECO:0000259" key="7">
    <source>
        <dbReference type="Pfam" id="PF00155"/>
    </source>
</evidence>
<dbReference type="Pfam" id="PF00155">
    <property type="entry name" value="Aminotran_1_2"/>
    <property type="match status" value="1"/>
</dbReference>
<evidence type="ECO:0000256" key="1">
    <source>
        <dbReference type="ARBA" id="ARBA00001933"/>
    </source>
</evidence>
<name>A0A926D4V1_9FIRM</name>
<dbReference type="SUPFAM" id="SSF53383">
    <property type="entry name" value="PLP-dependent transferases"/>
    <property type="match status" value="1"/>
</dbReference>
<evidence type="ECO:0000256" key="6">
    <source>
        <dbReference type="RuleBase" id="RU000481"/>
    </source>
</evidence>
<dbReference type="InterPro" id="IPR015424">
    <property type="entry name" value="PyrdxlP-dep_Trfase"/>
</dbReference>
<proteinExistence type="inferred from homology"/>
<keyword evidence="9" id="KW-1185">Reference proteome</keyword>
<dbReference type="AlphaFoldDB" id="A0A926D4V1"/>
<comment type="cofactor">
    <cofactor evidence="1 6">
        <name>pyridoxal 5'-phosphate</name>
        <dbReference type="ChEBI" id="CHEBI:597326"/>
    </cofactor>
</comment>
<keyword evidence="3 6" id="KW-0032">Aminotransferase</keyword>
<dbReference type="CDD" id="cd00609">
    <property type="entry name" value="AAT_like"/>
    <property type="match status" value="1"/>
</dbReference>
<gene>
    <name evidence="8" type="ORF">H8696_05940</name>
</gene>
<dbReference type="Gene3D" id="3.90.1150.10">
    <property type="entry name" value="Aspartate Aminotransferase, domain 1"/>
    <property type="match status" value="1"/>
</dbReference>
<dbReference type="InterPro" id="IPR015422">
    <property type="entry name" value="PyrdxlP-dep_Trfase_small"/>
</dbReference>
<dbReference type="PRINTS" id="PR00753">
    <property type="entry name" value="ACCSYNTHASE"/>
</dbReference>
<dbReference type="RefSeq" id="WP_249315933.1">
    <property type="nucleotide sequence ID" value="NZ_JACRSR010000001.1"/>
</dbReference>
<dbReference type="InterPro" id="IPR015421">
    <property type="entry name" value="PyrdxlP-dep_Trfase_major"/>
</dbReference>
<dbReference type="GO" id="GO:0006520">
    <property type="term" value="P:amino acid metabolic process"/>
    <property type="evidence" value="ECO:0007669"/>
    <property type="project" value="InterPro"/>
</dbReference>
<dbReference type="FunFam" id="3.40.640.10:FF:000033">
    <property type="entry name" value="Aspartate aminotransferase"/>
    <property type="match status" value="1"/>
</dbReference>
<dbReference type="PANTHER" id="PTHR46383">
    <property type="entry name" value="ASPARTATE AMINOTRANSFERASE"/>
    <property type="match status" value="1"/>
</dbReference>
<feature type="domain" description="Aminotransferase class I/classII large" evidence="7">
    <location>
        <begin position="31"/>
        <end position="389"/>
    </location>
</feature>
<dbReference type="Proteomes" id="UP000623172">
    <property type="component" value="Unassembled WGS sequence"/>
</dbReference>
<evidence type="ECO:0000256" key="3">
    <source>
        <dbReference type="ARBA" id="ARBA00022576"/>
    </source>
</evidence>
<dbReference type="GO" id="GO:0030170">
    <property type="term" value="F:pyridoxal phosphate binding"/>
    <property type="evidence" value="ECO:0007669"/>
    <property type="project" value="InterPro"/>
</dbReference>
<comment type="caution">
    <text evidence="8">The sequence shown here is derived from an EMBL/GenBank/DDBJ whole genome shotgun (WGS) entry which is preliminary data.</text>
</comment>
<evidence type="ECO:0000256" key="2">
    <source>
        <dbReference type="ARBA" id="ARBA00007441"/>
    </source>
</evidence>
<dbReference type="PANTHER" id="PTHR46383:SF1">
    <property type="entry name" value="ASPARTATE AMINOTRANSFERASE"/>
    <property type="match status" value="1"/>
</dbReference>
<protein>
    <recommendedName>
        <fullName evidence="6">Aminotransferase</fullName>
        <ecNumber evidence="6">2.6.1.-</ecNumber>
    </recommendedName>
</protein>
<dbReference type="InterPro" id="IPR004838">
    <property type="entry name" value="NHTrfase_class1_PyrdxlP-BS"/>
</dbReference>
<evidence type="ECO:0000313" key="9">
    <source>
        <dbReference type="Proteomes" id="UP000623172"/>
    </source>
</evidence>
<dbReference type="Gene3D" id="3.40.640.10">
    <property type="entry name" value="Type I PLP-dependent aspartate aminotransferase-like (Major domain)"/>
    <property type="match status" value="1"/>
</dbReference>
<organism evidence="8 9">
    <name type="scientific">Gehongia tenuis</name>
    <dbReference type="NCBI Taxonomy" id="2763655"/>
    <lineage>
        <taxon>Bacteria</taxon>
        <taxon>Bacillati</taxon>
        <taxon>Bacillota</taxon>
        <taxon>Clostridia</taxon>
        <taxon>Christensenellales</taxon>
        <taxon>Christensenellaceae</taxon>
        <taxon>Gehongia</taxon>
    </lineage>
</organism>
<dbReference type="EMBL" id="JACRSR010000001">
    <property type="protein sequence ID" value="MBC8531388.1"/>
    <property type="molecule type" value="Genomic_DNA"/>
</dbReference>
<dbReference type="EC" id="2.6.1.-" evidence="6"/>
<dbReference type="GO" id="GO:0008483">
    <property type="term" value="F:transaminase activity"/>
    <property type="evidence" value="ECO:0007669"/>
    <property type="project" value="UniProtKB-KW"/>
</dbReference>
<keyword evidence="4 6" id="KW-0808">Transferase</keyword>
<dbReference type="InterPro" id="IPR004839">
    <property type="entry name" value="Aminotransferase_I/II_large"/>
</dbReference>